<dbReference type="Pfam" id="PF02696">
    <property type="entry name" value="SelO"/>
    <property type="match status" value="1"/>
</dbReference>
<dbReference type="RefSeq" id="WP_422110996.1">
    <property type="nucleotide sequence ID" value="NZ_QPQM01000034.1"/>
</dbReference>
<evidence type="ECO:0000313" key="10">
    <source>
        <dbReference type="Proteomes" id="UP000774689"/>
    </source>
</evidence>
<keyword evidence="6" id="KW-0547">Nucleotide-binding</keyword>
<protein>
    <submittedName>
        <fullName evidence="9">Uncharacterized protein</fullName>
    </submittedName>
</protein>
<comment type="cofactor">
    <cofactor evidence="1">
        <name>Mg(2+)</name>
        <dbReference type="ChEBI" id="CHEBI:18420"/>
    </cofactor>
</comment>
<comment type="caution">
    <text evidence="9">The sequence shown here is derived from an EMBL/GenBank/DDBJ whole genome shotgun (WGS) entry which is preliminary data.</text>
</comment>
<dbReference type="GO" id="GO:0046872">
    <property type="term" value="F:metal ion binding"/>
    <property type="evidence" value="ECO:0007669"/>
    <property type="project" value="UniProtKB-KW"/>
</dbReference>
<evidence type="ECO:0000256" key="6">
    <source>
        <dbReference type="ARBA" id="ARBA00022741"/>
    </source>
</evidence>
<organism evidence="9 10">
    <name type="scientific">Francisella orientalis</name>
    <dbReference type="NCBI Taxonomy" id="299583"/>
    <lineage>
        <taxon>Bacteria</taxon>
        <taxon>Pseudomonadati</taxon>
        <taxon>Pseudomonadota</taxon>
        <taxon>Gammaproteobacteria</taxon>
        <taxon>Thiotrichales</taxon>
        <taxon>Francisellaceae</taxon>
        <taxon>Francisella</taxon>
    </lineage>
</organism>
<evidence type="ECO:0000256" key="1">
    <source>
        <dbReference type="ARBA" id="ARBA00001946"/>
    </source>
</evidence>
<sequence length="57" mass="6766">MCRCLSTKVAQMMRAKIGLHQNHEKDEQLISDLLTWMEKNHADYTNTFLDLMEEKKP</sequence>
<evidence type="ECO:0000256" key="8">
    <source>
        <dbReference type="ARBA" id="ARBA00022842"/>
    </source>
</evidence>
<dbReference type="GO" id="GO:0016779">
    <property type="term" value="F:nucleotidyltransferase activity"/>
    <property type="evidence" value="ECO:0007669"/>
    <property type="project" value="UniProtKB-KW"/>
</dbReference>
<dbReference type="InterPro" id="IPR003846">
    <property type="entry name" value="SelO"/>
</dbReference>
<keyword evidence="8" id="KW-0460">Magnesium</keyword>
<evidence type="ECO:0000256" key="2">
    <source>
        <dbReference type="ARBA" id="ARBA00009747"/>
    </source>
</evidence>
<gene>
    <name evidence="9" type="ORF">CHQ83_09675</name>
</gene>
<evidence type="ECO:0000256" key="5">
    <source>
        <dbReference type="ARBA" id="ARBA00022723"/>
    </source>
</evidence>
<dbReference type="EMBL" id="QPQM01000034">
    <property type="protein sequence ID" value="NIY57387.1"/>
    <property type="molecule type" value="Genomic_DNA"/>
</dbReference>
<comment type="similarity">
    <text evidence="2">Belongs to the SELO family.</text>
</comment>
<keyword evidence="7" id="KW-0067">ATP-binding</keyword>
<keyword evidence="3" id="KW-0808">Transferase</keyword>
<evidence type="ECO:0000256" key="4">
    <source>
        <dbReference type="ARBA" id="ARBA00022695"/>
    </source>
</evidence>
<accession>A0AAW9YR17</accession>
<evidence type="ECO:0000256" key="3">
    <source>
        <dbReference type="ARBA" id="ARBA00022679"/>
    </source>
</evidence>
<evidence type="ECO:0000256" key="7">
    <source>
        <dbReference type="ARBA" id="ARBA00022840"/>
    </source>
</evidence>
<proteinExistence type="inferred from homology"/>
<name>A0AAW9YR17_9GAMM</name>
<dbReference type="AlphaFoldDB" id="A0AAW9YR17"/>
<keyword evidence="5" id="KW-0479">Metal-binding</keyword>
<reference evidence="9" key="1">
    <citation type="journal article" date="2020" name="Int. J. Syst. Evol. Microbiol.">
        <title>Reclassification of Francisella noatunensis subsp. orientalis Ottem et al. 2009 as Francisella orientalis sp. nov., Francisella noatunensis subsp. chilensis subsp. nov. and emended description of Francisella noatunensis.</title>
        <authorList>
            <person name="Ramirez-Paredes J.G."/>
            <person name="Larsson P."/>
            <person name="Thompson K.D."/>
            <person name="Penman D.J."/>
            <person name="Busse H.J."/>
            <person name="Ohrman C."/>
            <person name="Sjodin A."/>
            <person name="Soto E."/>
            <person name="Richards R.H."/>
            <person name="Adams A."/>
            <person name="Colquhoun D.J."/>
        </authorList>
    </citation>
    <scope>NUCLEOTIDE SEQUENCE</scope>
    <source>
        <strain evidence="9">LADL-07285A</strain>
    </source>
</reference>
<dbReference type="Proteomes" id="UP000774689">
    <property type="component" value="Unassembled WGS sequence"/>
</dbReference>
<dbReference type="GO" id="GO:0005524">
    <property type="term" value="F:ATP binding"/>
    <property type="evidence" value="ECO:0007669"/>
    <property type="project" value="UniProtKB-KW"/>
</dbReference>
<keyword evidence="4" id="KW-0548">Nucleotidyltransferase</keyword>
<evidence type="ECO:0000313" key="9">
    <source>
        <dbReference type="EMBL" id="NIY57387.1"/>
    </source>
</evidence>